<gene>
    <name evidence="2" type="ORF">ETAA8_40400</name>
</gene>
<evidence type="ECO:0000313" key="2">
    <source>
        <dbReference type="EMBL" id="QDU28934.1"/>
    </source>
</evidence>
<dbReference type="Proteomes" id="UP000315017">
    <property type="component" value="Chromosome"/>
</dbReference>
<dbReference type="EMBL" id="CP036274">
    <property type="protein sequence ID" value="QDU28934.1"/>
    <property type="molecule type" value="Genomic_DNA"/>
</dbReference>
<proteinExistence type="predicted"/>
<keyword evidence="1" id="KW-0472">Membrane</keyword>
<evidence type="ECO:0000313" key="3">
    <source>
        <dbReference type="Proteomes" id="UP000315017"/>
    </source>
</evidence>
<organism evidence="2 3">
    <name type="scientific">Anatilimnocola aggregata</name>
    <dbReference type="NCBI Taxonomy" id="2528021"/>
    <lineage>
        <taxon>Bacteria</taxon>
        <taxon>Pseudomonadati</taxon>
        <taxon>Planctomycetota</taxon>
        <taxon>Planctomycetia</taxon>
        <taxon>Pirellulales</taxon>
        <taxon>Pirellulaceae</taxon>
        <taxon>Anatilimnocola</taxon>
    </lineage>
</organism>
<name>A0A517YFC5_9BACT</name>
<feature type="transmembrane region" description="Helical" evidence="1">
    <location>
        <begin position="69"/>
        <end position="93"/>
    </location>
</feature>
<dbReference type="KEGG" id="aagg:ETAA8_40400"/>
<keyword evidence="1" id="KW-1133">Transmembrane helix</keyword>
<reference evidence="2 3" key="1">
    <citation type="submission" date="2019-02" db="EMBL/GenBank/DDBJ databases">
        <title>Deep-cultivation of Planctomycetes and their phenomic and genomic characterization uncovers novel biology.</title>
        <authorList>
            <person name="Wiegand S."/>
            <person name="Jogler M."/>
            <person name="Boedeker C."/>
            <person name="Pinto D."/>
            <person name="Vollmers J."/>
            <person name="Rivas-Marin E."/>
            <person name="Kohn T."/>
            <person name="Peeters S.H."/>
            <person name="Heuer A."/>
            <person name="Rast P."/>
            <person name="Oberbeckmann S."/>
            <person name="Bunk B."/>
            <person name="Jeske O."/>
            <person name="Meyerdierks A."/>
            <person name="Storesund J.E."/>
            <person name="Kallscheuer N."/>
            <person name="Luecker S."/>
            <person name="Lage O.M."/>
            <person name="Pohl T."/>
            <person name="Merkel B.J."/>
            <person name="Hornburger P."/>
            <person name="Mueller R.-W."/>
            <person name="Bruemmer F."/>
            <person name="Labrenz M."/>
            <person name="Spormann A.M."/>
            <person name="Op den Camp H."/>
            <person name="Overmann J."/>
            <person name="Amann R."/>
            <person name="Jetten M.S.M."/>
            <person name="Mascher T."/>
            <person name="Medema M.H."/>
            <person name="Devos D.P."/>
            <person name="Kaster A.-K."/>
            <person name="Ovreas L."/>
            <person name="Rohde M."/>
            <person name="Galperin M.Y."/>
            <person name="Jogler C."/>
        </authorList>
    </citation>
    <scope>NUCLEOTIDE SEQUENCE [LARGE SCALE GENOMIC DNA]</scope>
    <source>
        <strain evidence="2 3">ETA_A8</strain>
    </source>
</reference>
<protein>
    <submittedName>
        <fullName evidence="2">Uncharacterized protein</fullName>
    </submittedName>
</protein>
<keyword evidence="3" id="KW-1185">Reference proteome</keyword>
<sequence>MFLILLLTALLAGSVALGLLWGACLGRRDYFSFPILMAAPIFSGVLIVGCLAVVWTAGERERVINPLDWRGLITTIVVYGSLCMLGGAVPALLGSSAGQLVKLWLLRRYALKQPTERAKTHQ</sequence>
<evidence type="ECO:0000256" key="1">
    <source>
        <dbReference type="SAM" id="Phobius"/>
    </source>
</evidence>
<dbReference type="AlphaFoldDB" id="A0A517YFC5"/>
<feature type="transmembrane region" description="Helical" evidence="1">
    <location>
        <begin position="32"/>
        <end position="57"/>
    </location>
</feature>
<keyword evidence="1" id="KW-0812">Transmembrane</keyword>
<accession>A0A517YFC5</accession>